<feature type="domain" description="Enoyl reductase (ER)" evidence="1">
    <location>
        <begin position="29"/>
        <end position="376"/>
    </location>
</feature>
<sequence length="380" mass="41181">MSEEGRLSIPSTMRAWTYTRRGLPSQVVQLDPHFKAPSLSDIGPDDVLVEINYAAMNGGVAWIMQVLSPLPFSWTAKNRIAVPELEFSGTILAVGREVLAARVDLQPGTLVFGSCRPAEHFRLGRGTLAEYVVAPASRVVTISIAGEEAAAAVSKLSLAEASGIGAVGATAIQTLDLSGLKTGDKVLVNGGSAGTGVMMVQIARHVVGESGQVVATCSAANAELVKSLGADEVIDYRKHDPLHEYLRVSHHAEQPFDAIIDCIGIQDLYTHSPDYLARGKPYLNIGAYTATPTLAGFLTWAWKQLSNRFWPTFLGGVPRPYIFHSATPDVKTLNRVKQLVAEGKLRQVVDSIWEMEDVPKAYQRMESKRARGKVIIHIQD</sequence>
<evidence type="ECO:0000313" key="3">
    <source>
        <dbReference type="Proteomes" id="UP000053958"/>
    </source>
</evidence>
<dbReference type="STRING" id="1408163.A0A0F4YVE8"/>
<name>A0A0F4YVE8_RASE3</name>
<comment type="caution">
    <text evidence="2">The sequence shown here is derived from an EMBL/GenBank/DDBJ whole genome shotgun (WGS) entry which is preliminary data.</text>
</comment>
<dbReference type="RefSeq" id="XP_013328806.1">
    <property type="nucleotide sequence ID" value="XM_013473352.1"/>
</dbReference>
<dbReference type="Gene3D" id="3.40.50.720">
    <property type="entry name" value="NAD(P)-binding Rossmann-like Domain"/>
    <property type="match status" value="1"/>
</dbReference>
<dbReference type="Pfam" id="PF13602">
    <property type="entry name" value="ADH_zinc_N_2"/>
    <property type="match status" value="1"/>
</dbReference>
<dbReference type="SUPFAM" id="SSF50129">
    <property type="entry name" value="GroES-like"/>
    <property type="match status" value="1"/>
</dbReference>
<dbReference type="InterPro" id="IPR013154">
    <property type="entry name" value="ADH-like_N"/>
</dbReference>
<dbReference type="SMART" id="SM00829">
    <property type="entry name" value="PKS_ER"/>
    <property type="match status" value="1"/>
</dbReference>
<dbReference type="PANTHER" id="PTHR11695">
    <property type="entry name" value="ALCOHOL DEHYDROGENASE RELATED"/>
    <property type="match status" value="1"/>
</dbReference>
<accession>A0A0F4YVE8</accession>
<dbReference type="EMBL" id="LASV01000151">
    <property type="protein sequence ID" value="KKA22194.1"/>
    <property type="molecule type" value="Genomic_DNA"/>
</dbReference>
<dbReference type="SUPFAM" id="SSF51735">
    <property type="entry name" value="NAD(P)-binding Rossmann-fold domains"/>
    <property type="match status" value="1"/>
</dbReference>
<organism evidence="2 3">
    <name type="scientific">Rasamsonia emersonii (strain ATCC 16479 / CBS 393.64 / IMI 116815)</name>
    <dbReference type="NCBI Taxonomy" id="1408163"/>
    <lineage>
        <taxon>Eukaryota</taxon>
        <taxon>Fungi</taxon>
        <taxon>Dikarya</taxon>
        <taxon>Ascomycota</taxon>
        <taxon>Pezizomycotina</taxon>
        <taxon>Eurotiomycetes</taxon>
        <taxon>Eurotiomycetidae</taxon>
        <taxon>Eurotiales</taxon>
        <taxon>Trichocomaceae</taxon>
        <taxon>Rasamsonia</taxon>
    </lineage>
</organism>
<dbReference type="Gene3D" id="3.90.180.10">
    <property type="entry name" value="Medium-chain alcohol dehydrogenases, catalytic domain"/>
    <property type="match status" value="1"/>
</dbReference>
<protein>
    <submittedName>
        <fullName evidence="2">Zinc alcohol dehydrogenase</fullName>
    </submittedName>
</protein>
<dbReference type="GeneID" id="25316107"/>
<dbReference type="AlphaFoldDB" id="A0A0F4YVE8"/>
<dbReference type="CDD" id="cd08267">
    <property type="entry name" value="MDR1"/>
    <property type="match status" value="1"/>
</dbReference>
<dbReference type="GO" id="GO:0005739">
    <property type="term" value="C:mitochondrion"/>
    <property type="evidence" value="ECO:0007669"/>
    <property type="project" value="TreeGrafter"/>
</dbReference>
<dbReference type="GO" id="GO:0016491">
    <property type="term" value="F:oxidoreductase activity"/>
    <property type="evidence" value="ECO:0007669"/>
    <property type="project" value="InterPro"/>
</dbReference>
<dbReference type="InterPro" id="IPR036291">
    <property type="entry name" value="NAD(P)-bd_dom_sf"/>
</dbReference>
<dbReference type="Proteomes" id="UP000053958">
    <property type="component" value="Unassembled WGS sequence"/>
</dbReference>
<evidence type="ECO:0000313" key="2">
    <source>
        <dbReference type="EMBL" id="KKA22194.1"/>
    </source>
</evidence>
<gene>
    <name evidence="2" type="ORF">T310_3758</name>
</gene>
<keyword evidence="3" id="KW-1185">Reference proteome</keyword>
<proteinExistence type="predicted"/>
<dbReference type="InterPro" id="IPR011032">
    <property type="entry name" value="GroES-like_sf"/>
</dbReference>
<dbReference type="PANTHER" id="PTHR11695:SF294">
    <property type="entry name" value="RETICULON-4-INTERACTING PROTEIN 1, MITOCHONDRIAL"/>
    <property type="match status" value="1"/>
</dbReference>
<dbReference type="InterPro" id="IPR050700">
    <property type="entry name" value="YIM1/Zinc_Alcohol_DH_Fams"/>
</dbReference>
<dbReference type="OrthoDB" id="3509362at2759"/>
<evidence type="ECO:0000259" key="1">
    <source>
        <dbReference type="SMART" id="SM00829"/>
    </source>
</evidence>
<reference evidence="2 3" key="1">
    <citation type="submission" date="2015-04" db="EMBL/GenBank/DDBJ databases">
        <authorList>
            <person name="Heijne W.H."/>
            <person name="Fedorova N.D."/>
            <person name="Nierman W.C."/>
            <person name="Vollebregt A.W."/>
            <person name="Zhao Z."/>
            <person name="Wu L."/>
            <person name="Kumar M."/>
            <person name="Stam H."/>
            <person name="van den Berg M.A."/>
            <person name="Pel H.J."/>
        </authorList>
    </citation>
    <scope>NUCLEOTIDE SEQUENCE [LARGE SCALE GENOMIC DNA]</scope>
    <source>
        <strain evidence="2 3">CBS 393.64</strain>
    </source>
</reference>
<dbReference type="Pfam" id="PF08240">
    <property type="entry name" value="ADH_N"/>
    <property type="match status" value="1"/>
</dbReference>
<dbReference type="InterPro" id="IPR020843">
    <property type="entry name" value="ER"/>
</dbReference>